<accession>A0AAP5TBU0</accession>
<dbReference type="Pfam" id="PF15983">
    <property type="entry name" value="DUF4767"/>
    <property type="match status" value="1"/>
</dbReference>
<feature type="domain" description="DUF4767" evidence="1">
    <location>
        <begin position="6"/>
        <end position="50"/>
    </location>
</feature>
<dbReference type="EMBL" id="WERX01000026">
    <property type="protein sequence ID" value="MDV7694845.1"/>
    <property type="molecule type" value="Genomic_DNA"/>
</dbReference>
<dbReference type="RefSeq" id="WP_084254381.1">
    <property type="nucleotide sequence ID" value="NZ_BJWE01000028.1"/>
</dbReference>
<sequence>MDVTVEIIAYLYVFHNGEPDVLVSQDIDSEVRNFTSSRNQDLQNGFAKIANAATSD</sequence>
<evidence type="ECO:0000259" key="1">
    <source>
        <dbReference type="Pfam" id="PF15983"/>
    </source>
</evidence>
<evidence type="ECO:0000313" key="2">
    <source>
        <dbReference type="EMBL" id="MDV7694845.1"/>
    </source>
</evidence>
<dbReference type="InterPro" id="IPR031927">
    <property type="entry name" value="DUF4767"/>
</dbReference>
<dbReference type="GeneID" id="93383623"/>
<organism evidence="2 3">
    <name type="scientific">Pediococcus parvulus</name>
    <dbReference type="NCBI Taxonomy" id="54062"/>
    <lineage>
        <taxon>Bacteria</taxon>
        <taxon>Bacillati</taxon>
        <taxon>Bacillota</taxon>
        <taxon>Bacilli</taxon>
        <taxon>Lactobacillales</taxon>
        <taxon>Lactobacillaceae</taxon>
        <taxon>Pediococcus</taxon>
    </lineage>
</organism>
<reference evidence="2" key="1">
    <citation type="submission" date="2019-10" db="EMBL/GenBank/DDBJ databases">
        <title>Malate fermentation in French cider.</title>
        <authorList>
            <person name="Cousin F.J."/>
            <person name="Medina Fernandez S."/>
            <person name="Misery B."/>
            <person name="Laplace J.-M."/>
            <person name="Cretenet M."/>
        </authorList>
    </citation>
    <scope>NUCLEOTIDE SEQUENCE</scope>
    <source>
        <strain evidence="2">UCMA15901</strain>
    </source>
</reference>
<dbReference type="Proteomes" id="UP001275867">
    <property type="component" value="Unassembled WGS sequence"/>
</dbReference>
<comment type="caution">
    <text evidence="2">The sequence shown here is derived from an EMBL/GenBank/DDBJ whole genome shotgun (WGS) entry which is preliminary data.</text>
</comment>
<protein>
    <submittedName>
        <fullName evidence="2">DUF4767 domain-containing protein</fullName>
    </submittedName>
</protein>
<gene>
    <name evidence="2" type="ORF">GA842_08205</name>
</gene>
<proteinExistence type="predicted"/>
<dbReference type="AlphaFoldDB" id="A0AAP5TBU0"/>
<name>A0AAP5TBU0_9LACO</name>
<evidence type="ECO:0000313" key="3">
    <source>
        <dbReference type="Proteomes" id="UP001275867"/>
    </source>
</evidence>